<dbReference type="GO" id="GO:0016020">
    <property type="term" value="C:membrane"/>
    <property type="evidence" value="ECO:0007669"/>
    <property type="project" value="InterPro"/>
</dbReference>
<feature type="transmembrane region" description="Helical" evidence="7">
    <location>
        <begin position="984"/>
        <end position="1002"/>
    </location>
</feature>
<feature type="transmembrane region" description="Helical" evidence="7">
    <location>
        <begin position="1530"/>
        <end position="1551"/>
    </location>
</feature>
<keyword evidence="6 7" id="KW-0472">Membrane</keyword>
<feature type="transmembrane region" description="Helical" evidence="7">
    <location>
        <begin position="949"/>
        <end position="972"/>
    </location>
</feature>
<gene>
    <name evidence="9" type="ORF">DEQ80_00510</name>
</gene>
<feature type="transmembrane region" description="Helical" evidence="7">
    <location>
        <begin position="123"/>
        <end position="141"/>
    </location>
</feature>
<keyword evidence="2" id="KW-0328">Glycosyltransferase</keyword>
<feature type="transmembrane region" description="Helical" evidence="7">
    <location>
        <begin position="1327"/>
        <end position="1346"/>
    </location>
</feature>
<dbReference type="InterPro" id="IPR003342">
    <property type="entry name" value="ArnT-like_N"/>
</dbReference>
<feature type="transmembrane region" description="Helical" evidence="7">
    <location>
        <begin position="1404"/>
        <end position="1424"/>
    </location>
</feature>
<evidence type="ECO:0000256" key="7">
    <source>
        <dbReference type="SAM" id="Phobius"/>
    </source>
</evidence>
<feature type="transmembrane region" description="Helical" evidence="7">
    <location>
        <begin position="1358"/>
        <end position="1380"/>
    </location>
</feature>
<feature type="transmembrane region" description="Helical" evidence="7">
    <location>
        <begin position="1563"/>
        <end position="1583"/>
    </location>
</feature>
<feature type="transmembrane region" description="Helical" evidence="7">
    <location>
        <begin position="266"/>
        <end position="284"/>
    </location>
</feature>
<feature type="transmembrane region" description="Helical" evidence="7">
    <location>
        <begin position="1497"/>
        <end position="1515"/>
    </location>
</feature>
<feature type="domain" description="ArnT-like N-terminal" evidence="8">
    <location>
        <begin position="119"/>
        <end position="255"/>
    </location>
</feature>
<organism evidence="9 10">
    <name type="scientific">Anaerolinea thermolimosa</name>
    <dbReference type="NCBI Taxonomy" id="229919"/>
    <lineage>
        <taxon>Bacteria</taxon>
        <taxon>Bacillati</taxon>
        <taxon>Chloroflexota</taxon>
        <taxon>Anaerolineae</taxon>
        <taxon>Anaerolineales</taxon>
        <taxon>Anaerolineaceae</taxon>
        <taxon>Anaerolinea</taxon>
    </lineage>
</organism>
<feature type="transmembrane region" description="Helical" evidence="7">
    <location>
        <begin position="1044"/>
        <end position="1064"/>
    </location>
</feature>
<feature type="transmembrane region" description="Helical" evidence="7">
    <location>
        <begin position="86"/>
        <end position="103"/>
    </location>
</feature>
<evidence type="ECO:0000256" key="2">
    <source>
        <dbReference type="ARBA" id="ARBA00022676"/>
    </source>
</evidence>
<dbReference type="InterPro" id="IPR018746">
    <property type="entry name" value="DUF2298"/>
</dbReference>
<feature type="transmembrane region" description="Helical" evidence="7">
    <location>
        <begin position="1300"/>
        <end position="1321"/>
    </location>
</feature>
<dbReference type="EMBL" id="DPBP01000003">
    <property type="protein sequence ID" value="HCE16315.1"/>
    <property type="molecule type" value="Genomic_DNA"/>
</dbReference>
<dbReference type="Pfam" id="PF02366">
    <property type="entry name" value="PMT"/>
    <property type="match status" value="1"/>
</dbReference>
<feature type="transmembrane region" description="Helical" evidence="7">
    <location>
        <begin position="1171"/>
        <end position="1195"/>
    </location>
</feature>
<feature type="transmembrane region" description="Helical" evidence="7">
    <location>
        <begin position="1266"/>
        <end position="1288"/>
    </location>
</feature>
<evidence type="ECO:0000256" key="3">
    <source>
        <dbReference type="ARBA" id="ARBA00022679"/>
    </source>
</evidence>
<dbReference type="GO" id="GO:0012505">
    <property type="term" value="C:endomembrane system"/>
    <property type="evidence" value="ECO:0007669"/>
    <property type="project" value="UniProtKB-SubCell"/>
</dbReference>
<keyword evidence="3" id="KW-0808">Transferase</keyword>
<dbReference type="Pfam" id="PF10060">
    <property type="entry name" value="DUF2298"/>
    <property type="match status" value="1"/>
</dbReference>
<evidence type="ECO:0000259" key="8">
    <source>
        <dbReference type="Pfam" id="PF02366"/>
    </source>
</evidence>
<keyword evidence="4 7" id="KW-0812">Transmembrane</keyword>
<feature type="transmembrane region" description="Helical" evidence="7">
    <location>
        <begin position="338"/>
        <end position="360"/>
    </location>
</feature>
<evidence type="ECO:0000256" key="6">
    <source>
        <dbReference type="ARBA" id="ARBA00023136"/>
    </source>
</evidence>
<comment type="subcellular location">
    <subcellularLocation>
        <location evidence="1">Endomembrane system</location>
        <topology evidence="1">Multi-pass membrane protein</topology>
    </subcellularLocation>
</comment>
<evidence type="ECO:0000313" key="10">
    <source>
        <dbReference type="Proteomes" id="UP000264141"/>
    </source>
</evidence>
<dbReference type="NCBIfam" id="TIGR03662">
    <property type="entry name" value="Chlor_Arch_YYY"/>
    <property type="match status" value="1"/>
</dbReference>
<dbReference type="Proteomes" id="UP000264141">
    <property type="component" value="Unassembled WGS sequence"/>
</dbReference>
<feature type="transmembrane region" description="Helical" evidence="7">
    <location>
        <begin position="1216"/>
        <end position="1236"/>
    </location>
</feature>
<proteinExistence type="predicted"/>
<feature type="transmembrane region" description="Helical" evidence="7">
    <location>
        <begin position="219"/>
        <end position="245"/>
    </location>
</feature>
<dbReference type="STRING" id="229919.GCA_001050195_00562"/>
<feature type="transmembrane region" description="Helical" evidence="7">
    <location>
        <begin position="429"/>
        <end position="450"/>
    </location>
</feature>
<feature type="transmembrane region" description="Helical" evidence="7">
    <location>
        <begin position="1469"/>
        <end position="1485"/>
    </location>
</feature>
<feature type="transmembrane region" description="Helical" evidence="7">
    <location>
        <begin position="1014"/>
        <end position="1032"/>
    </location>
</feature>
<evidence type="ECO:0000313" key="9">
    <source>
        <dbReference type="EMBL" id="HCE16315.1"/>
    </source>
</evidence>
<feature type="transmembrane region" description="Helical" evidence="7">
    <location>
        <begin position="367"/>
        <end position="386"/>
    </location>
</feature>
<dbReference type="PANTHER" id="PTHR10790">
    <property type="entry name" value="TPR-DOMAIN CONTAINING PROTEIN"/>
    <property type="match status" value="1"/>
</dbReference>
<feature type="transmembrane region" description="Helical" evidence="7">
    <location>
        <begin position="148"/>
        <end position="167"/>
    </location>
</feature>
<evidence type="ECO:0000256" key="5">
    <source>
        <dbReference type="ARBA" id="ARBA00022989"/>
    </source>
</evidence>
<evidence type="ECO:0000256" key="1">
    <source>
        <dbReference type="ARBA" id="ARBA00004127"/>
    </source>
</evidence>
<sequence length="1756" mass="198509">MMDTSPAPTSPGSKARLSLIWDVLLVGILLVGAAFRLTGVNWDENTHMHPDERFLTMVATSLQPVQSLSEYFNTAQSTLNPNNRGYGFYVYGTLPMFIVRYVAEWVHQTGYDEIHLVGRQLSALFDLGTVFLVYLIALRLYRRPRLALMAALFYALAVLPIQLSHYFKEDTFMTFFATLTVYWAVRLLPDGEEAEALRPEELERGVNWLRTRWGSVVPYMLFGVALGMTVASKVIVAPIAVLLPFAAWLRYRKLDITGREKLLPVYLRNLVIAAITAFLVFRIFQPYAFEGPGFFNIGLNPKWVNTMQEVARQNSGDVDFPPQLQWARRPVWFGFQNIVLWGLGLPLGALAWLGFLVMGWKMLKGEWARHILIWAWTALYFGWQSSSATPSMRYFMPIYPLLTIFAAWGVFALWDSGRRSSARIRWRQILAGAIGLAVTGMTLAWAYAFVQIYVRPFTRVEASRWIYQNIPGPINLYLETPTGQQTRLFAMPFSYRLPVDRVTKLAFTAQKNAVLTAVEFPHIRNMAGDGSYAGLIVLLSTESTGDHPLAYAAVNGEFKPEDDPRGGAARATFDQPVMVEAGKQYYLILQPGSYDAQLEFAGAPMLIYQAGEETTWQALPEAVNVLRRGEPFVTRFDLTGEATLQRIYLAHVVDWEATPAMKTLRVSLRRAGSEEILGEARLTGTFLPVQDPRGEGAWLQLDTPVSLAGGQSYELWLELEAGDGALAIYGSKQALESSWDDALPLSLDGYSPYDYYSGVFRSDLNFEMYWDDNAEKRDRFQTILDQADYIFISSNRQWGTTVRVPERYPLTTLYYRNLLGCPEDRDVTWCYAVAEPGMFQGKLGFELIKVFDSSPRLGSLKFNTQFAEEAFTVYDHPKVFIFKKTADYRSDAVHDLLASVDLSQVVHLTPAQAGKYPGNLMLPPDRLKIQRAGGTWSELFNREAWVNRYPGLGVVLWYLTVSLLGWVIYPLVRLALRGLPDRGYPLARLVGLLLLAYPVWLAGSAGVPFTRQTIGWAAAGLVVLGGVFAWIQRDELREELRARWRYFLAVEAIALFFFGLFLLVRLGNPDLWHQWKGGEKPMDFSYFNAVLKSTIFPPYDPWFAGGYINYYYYGFVLVGVPVKWLGIIPAVAYNIILPQWYSLLALGAFSIVWNILVAVRRESEPDRAYQPYLGALLGPLFLGVLGNLGSIRMIWHGLMRLAAPGGAFADGNIFQKLVWTFSGLVKYLSGYALPYAPGDWYWIPSRAFPNEPITEFPAFTFLYADLHAHLIALPVTLLAISWALAIVLGRWRWGLDRGRFRFLHPGVSFFLGGLVIGALKPTNTWDFPTYLGLAGAAIAYSVLGFARVDPWRLDLPVWLRRVILAVISASGLVLLSLVLYQPFSRWFGQGYSAIDFWKGDHTPWWSYMTHWGVFLFLIFSWLVWETLDWMATTPVSALKKLQPFTGLIYLLAGALLAAVAALLVLKVEIGWSVLPLAAWAGVLLLRPRMPAGRRVVLFLVGSGLMLTLMVELIVLRGDIGRMNTVFKFSLQAWTLLSLSAAAALAWVFPAAERYWPRGWRNAWHLGVALLIGCAALFPLLAGVDKIRDRMAPRAPHTLDGMAYMAYATYNESGVDMDLSGDYRAIQWMQEHVAGSPVIVEGHTVEYRWGNRYTIYTGLPSVVGWNWHQRQQRALTPEVWVTGRVQEVADFYSTFDRQMTEQFLKKYDVSYIVVGVMERVIYPMDGLAKFEAWNGDLWNEVYRDGDTVIYQVRKPGE</sequence>
<feature type="transmembrane region" description="Helical" evidence="7">
    <location>
        <begin position="398"/>
        <end position="417"/>
    </location>
</feature>
<keyword evidence="5 7" id="KW-1133">Transmembrane helix</keyword>
<dbReference type="GO" id="GO:0006493">
    <property type="term" value="P:protein O-linked glycosylation"/>
    <property type="evidence" value="ECO:0007669"/>
    <property type="project" value="InterPro"/>
</dbReference>
<protein>
    <recommendedName>
        <fullName evidence="8">ArnT-like N-terminal domain-containing protein</fullName>
    </recommendedName>
</protein>
<name>A0A3D1JDQ1_9CHLR</name>
<feature type="transmembrane region" description="Helical" evidence="7">
    <location>
        <begin position="20"/>
        <end position="38"/>
    </location>
</feature>
<reference evidence="9 10" key="1">
    <citation type="journal article" date="2018" name="Nat. Biotechnol.">
        <title>A standardized bacterial taxonomy based on genome phylogeny substantially revises the tree of life.</title>
        <authorList>
            <person name="Parks D.H."/>
            <person name="Chuvochina M."/>
            <person name="Waite D.W."/>
            <person name="Rinke C."/>
            <person name="Skarshewski A."/>
            <person name="Chaumeil P.A."/>
            <person name="Hugenholtz P."/>
        </authorList>
    </citation>
    <scope>NUCLEOTIDE SEQUENCE [LARGE SCALE GENOMIC DNA]</scope>
    <source>
        <strain evidence="9">UBA8781</strain>
    </source>
</reference>
<feature type="transmembrane region" description="Helical" evidence="7">
    <location>
        <begin position="1110"/>
        <end position="1133"/>
    </location>
</feature>
<evidence type="ECO:0000256" key="4">
    <source>
        <dbReference type="ARBA" id="ARBA00022692"/>
    </source>
</evidence>
<accession>A0A3D1JDQ1</accession>
<comment type="caution">
    <text evidence="9">The sequence shown here is derived from an EMBL/GenBank/DDBJ whole genome shotgun (WGS) entry which is preliminary data.</text>
</comment>
<dbReference type="GO" id="GO:0000030">
    <property type="term" value="F:mannosyltransferase activity"/>
    <property type="evidence" value="ECO:0007669"/>
    <property type="project" value="InterPro"/>
</dbReference>
<feature type="transmembrane region" description="Helical" evidence="7">
    <location>
        <begin position="1444"/>
        <end position="1463"/>
    </location>
</feature>
<feature type="transmembrane region" description="Helical" evidence="7">
    <location>
        <begin position="1140"/>
        <end position="1159"/>
    </location>
</feature>
<dbReference type="PANTHER" id="PTHR10790:SF51">
    <property type="entry name" value="TETRATRICOPEPTIDE REPEAT PROTEIN"/>
    <property type="match status" value="1"/>
</dbReference>